<name>A0A081C007_VECG1</name>
<dbReference type="eggNOG" id="COG1083">
    <property type="taxonomic scope" value="Bacteria"/>
</dbReference>
<evidence type="ECO:0000313" key="2">
    <source>
        <dbReference type="Proteomes" id="UP000030661"/>
    </source>
</evidence>
<dbReference type="AlphaFoldDB" id="A0A081C007"/>
<reference evidence="1" key="1">
    <citation type="journal article" date="2015" name="PeerJ">
        <title>First genomic representation of candidate bacterial phylum KSB3 points to enhanced environmental sensing as a trigger of wastewater bulking.</title>
        <authorList>
            <person name="Sekiguchi Y."/>
            <person name="Ohashi A."/>
            <person name="Parks D.H."/>
            <person name="Yamauchi T."/>
            <person name="Tyson G.W."/>
            <person name="Hugenholtz P."/>
        </authorList>
    </citation>
    <scope>NUCLEOTIDE SEQUENCE [LARGE SCALE GENOMIC DNA]</scope>
</reference>
<dbReference type="GO" id="GO:0008781">
    <property type="term" value="F:N-acylneuraminate cytidylyltransferase activity"/>
    <property type="evidence" value="ECO:0007669"/>
    <property type="project" value="TreeGrafter"/>
</dbReference>
<protein>
    <submittedName>
        <fullName evidence="1">Putative N-acylneuraminate cytidylyltransferase</fullName>
    </submittedName>
</protein>
<accession>A0A081C007</accession>
<organism evidence="1">
    <name type="scientific">Vecturithrix granuli</name>
    <dbReference type="NCBI Taxonomy" id="1499967"/>
    <lineage>
        <taxon>Bacteria</taxon>
        <taxon>Candidatus Moduliflexota</taxon>
        <taxon>Candidatus Vecturitrichia</taxon>
        <taxon>Candidatus Vecturitrichales</taxon>
        <taxon>Candidatus Vecturitrichaceae</taxon>
        <taxon>Candidatus Vecturithrix</taxon>
    </lineage>
</organism>
<dbReference type="CDD" id="cd02513">
    <property type="entry name" value="CMP-NeuAc_Synthase"/>
    <property type="match status" value="1"/>
</dbReference>
<evidence type="ECO:0000313" key="1">
    <source>
        <dbReference type="EMBL" id="GAK57912.1"/>
    </source>
</evidence>
<dbReference type="PANTHER" id="PTHR21485:SF6">
    <property type="entry name" value="N-ACYLNEURAMINATE CYTIDYLYLTRANSFERASE-RELATED"/>
    <property type="match status" value="1"/>
</dbReference>
<dbReference type="SUPFAM" id="SSF53448">
    <property type="entry name" value="Nucleotide-diphospho-sugar transferases"/>
    <property type="match status" value="1"/>
</dbReference>
<dbReference type="Gene3D" id="3.90.550.10">
    <property type="entry name" value="Spore Coat Polysaccharide Biosynthesis Protein SpsA, Chain A"/>
    <property type="match status" value="1"/>
</dbReference>
<dbReference type="InterPro" id="IPR029044">
    <property type="entry name" value="Nucleotide-diphossugar_trans"/>
</dbReference>
<dbReference type="HOGENOM" id="CLU_042930_1_1_0"/>
<keyword evidence="1" id="KW-0808">Transferase</keyword>
<dbReference type="Proteomes" id="UP000030661">
    <property type="component" value="Unassembled WGS sequence"/>
</dbReference>
<dbReference type="InterPro" id="IPR003329">
    <property type="entry name" value="Cytidylyl_trans"/>
</dbReference>
<sequence length="249" mass="28167">MASQSKLNILAIIPARGGSKSIPRKNIRLLAGHPLIAYSIAAGLAAKSVTRLIVSTDDQEIAEISRGYGAETPFLRPAEFAQDDTPDLPVFHHALSWLEEQERYRPDIIVHIRPPAPLRPPQLIDEAVKLLCQTPEADSVRGVGIAHHTPYKMWRTSDDGFLTPLLTDTSGERYNMPRQSLPTVYWHTGHIDVMRYDTLMYKNSMSGDQILPIVIDPLYCIDIDTEDEWVYTEWLMMSGKIPILQPRRQ</sequence>
<dbReference type="STRING" id="1499967.U27_04884"/>
<dbReference type="Pfam" id="PF02348">
    <property type="entry name" value="CTP_transf_3"/>
    <property type="match status" value="1"/>
</dbReference>
<dbReference type="PANTHER" id="PTHR21485">
    <property type="entry name" value="HAD SUPERFAMILY MEMBERS CMAS AND KDSC"/>
    <property type="match status" value="1"/>
</dbReference>
<dbReference type="EMBL" id="DF820466">
    <property type="protein sequence ID" value="GAK57912.1"/>
    <property type="molecule type" value="Genomic_DNA"/>
</dbReference>
<keyword evidence="2" id="KW-1185">Reference proteome</keyword>
<dbReference type="InterPro" id="IPR050793">
    <property type="entry name" value="CMP-NeuNAc_synthase"/>
</dbReference>
<keyword evidence="1" id="KW-0548">Nucleotidyltransferase</keyword>
<gene>
    <name evidence="1" type="ORF">U27_04884</name>
</gene>
<proteinExistence type="predicted"/>